<evidence type="ECO:0000313" key="2">
    <source>
        <dbReference type="EMBL" id="MCA0151721.1"/>
    </source>
</evidence>
<evidence type="ECO:0000313" key="3">
    <source>
        <dbReference type="Proteomes" id="UP001198402"/>
    </source>
</evidence>
<feature type="domain" description="DUF4007" evidence="1">
    <location>
        <begin position="10"/>
        <end position="295"/>
    </location>
</feature>
<dbReference type="InterPro" id="IPR025248">
    <property type="entry name" value="DUF4007"/>
</dbReference>
<keyword evidence="3" id="KW-1185">Reference proteome</keyword>
<organism evidence="2 3">
    <name type="scientific">Winogradskyella vincentii</name>
    <dbReference type="NCBI Taxonomy" id="2877122"/>
    <lineage>
        <taxon>Bacteria</taxon>
        <taxon>Pseudomonadati</taxon>
        <taxon>Bacteroidota</taxon>
        <taxon>Flavobacteriia</taxon>
        <taxon>Flavobacteriales</taxon>
        <taxon>Flavobacteriaceae</taxon>
        <taxon>Winogradskyella</taxon>
    </lineage>
</organism>
<sequence>MILNKESYRFSGHDTFHCKEQWLLKGVQLTEKEGFNVLRTVGAISTLGVGKNMVRSIQHWLKAFNLVDEKGELTNLSKFLFIEKEFDPYLENDASLWLLQYHLCNNQYASIYKLIFCDYFSDKAVLDFSEHQISRFLNSRLKSSGQKEVAQKTLQADYKVFLRTYLSQAKNYKTVEDDFNVPLVSLNLIEDTGRLNDKGQNVYRINKSNHDIPVEILAYCLIEEFPDEVAISFDLISRTIGSYLCVSNDWLDHLLSLLASTYKEFVYKNDAGIRQIQVKSKNRDNFKIMILKKYYDKY</sequence>
<dbReference type="Pfam" id="PF13182">
    <property type="entry name" value="DUF4007"/>
    <property type="match status" value="1"/>
</dbReference>
<evidence type="ECO:0000259" key="1">
    <source>
        <dbReference type="Pfam" id="PF13182"/>
    </source>
</evidence>
<name>A0ABS7XVP8_9FLAO</name>
<reference evidence="3" key="1">
    <citation type="submission" date="2023-07" db="EMBL/GenBank/DDBJ databases">
        <authorList>
            <person name="Yue Y."/>
        </authorList>
    </citation>
    <scope>NUCLEOTIDE SEQUENCE [LARGE SCALE GENOMIC DNA]</scope>
    <source>
        <strain evidence="3">2Y89</strain>
    </source>
</reference>
<protein>
    <submittedName>
        <fullName evidence="2">DUF4007 family protein</fullName>
    </submittedName>
</protein>
<dbReference type="EMBL" id="JAIUJS010000001">
    <property type="protein sequence ID" value="MCA0151721.1"/>
    <property type="molecule type" value="Genomic_DNA"/>
</dbReference>
<comment type="caution">
    <text evidence="2">The sequence shown here is derived from an EMBL/GenBank/DDBJ whole genome shotgun (WGS) entry which is preliminary data.</text>
</comment>
<proteinExistence type="predicted"/>
<dbReference type="Proteomes" id="UP001198402">
    <property type="component" value="Unassembled WGS sequence"/>
</dbReference>
<accession>A0ABS7XVP8</accession>
<gene>
    <name evidence="2" type="ORF">LBV24_00740</name>
</gene>